<dbReference type="AlphaFoldDB" id="A0A6H1ZTP3"/>
<accession>A0A6H1ZTP3</accession>
<dbReference type="EMBL" id="MT144849">
    <property type="protein sequence ID" value="QJI00402.1"/>
    <property type="molecule type" value="Genomic_DNA"/>
</dbReference>
<evidence type="ECO:0000313" key="1">
    <source>
        <dbReference type="EMBL" id="QJA50781.1"/>
    </source>
</evidence>
<evidence type="ECO:0000313" key="3">
    <source>
        <dbReference type="EMBL" id="QJA89571.1"/>
    </source>
</evidence>
<dbReference type="EMBL" id="MT144217">
    <property type="protein sequence ID" value="QJA50781.1"/>
    <property type="molecule type" value="Genomic_DNA"/>
</dbReference>
<evidence type="ECO:0000313" key="4">
    <source>
        <dbReference type="EMBL" id="QJI00402.1"/>
    </source>
</evidence>
<organism evidence="1">
    <name type="scientific">viral metagenome</name>
    <dbReference type="NCBI Taxonomy" id="1070528"/>
    <lineage>
        <taxon>unclassified sequences</taxon>
        <taxon>metagenomes</taxon>
        <taxon>organismal metagenomes</taxon>
    </lineage>
</organism>
<evidence type="ECO:0000313" key="2">
    <source>
        <dbReference type="EMBL" id="QJA74882.1"/>
    </source>
</evidence>
<dbReference type="EMBL" id="MT142126">
    <property type="protein sequence ID" value="QJA74882.1"/>
    <property type="molecule type" value="Genomic_DNA"/>
</dbReference>
<name>A0A6H1ZTP3_9ZZZZ</name>
<protein>
    <submittedName>
        <fullName evidence="1">Uncharacterized protein</fullName>
    </submittedName>
</protein>
<reference evidence="1" key="1">
    <citation type="submission" date="2020-03" db="EMBL/GenBank/DDBJ databases">
        <title>The deep terrestrial virosphere.</title>
        <authorList>
            <person name="Holmfeldt K."/>
            <person name="Nilsson E."/>
            <person name="Simone D."/>
            <person name="Lopez-Fernandez M."/>
            <person name="Wu X."/>
            <person name="de Brujin I."/>
            <person name="Lundin D."/>
            <person name="Andersson A."/>
            <person name="Bertilsson S."/>
            <person name="Dopson M."/>
        </authorList>
    </citation>
    <scope>NUCLEOTIDE SEQUENCE</scope>
    <source>
        <strain evidence="2">MM415A01915</strain>
        <strain evidence="3">MM415B02528</strain>
        <strain evidence="1">TM448A01894</strain>
        <strain evidence="4">TM448B01938</strain>
    </source>
</reference>
<gene>
    <name evidence="2" type="ORF">MM415A01915_0017</name>
    <name evidence="3" type="ORF">MM415B02528_0016</name>
    <name evidence="1" type="ORF">TM448A01894_0018</name>
    <name evidence="4" type="ORF">TM448B01938_0006</name>
</gene>
<dbReference type="EMBL" id="MT142854">
    <property type="protein sequence ID" value="QJA89571.1"/>
    <property type="molecule type" value="Genomic_DNA"/>
</dbReference>
<sequence length="220" mass="25182">MKEGTAKYNPNTDRNLAISDGLFKAHVIKFESNNLKTKDGPRVVFNLTYRVSEEAEKIANINYFKPGQDGRAEPIMTPSRDKDGVELFNENGDNIMVQESGSAAYMVGKRIRDNGVWFNPYPSSGKGWQNNEYRELLEVFNINIPEENGIQTLGEVEELDVLYKPCIIRIAPSSYVDRNTKEKKWTMRALNVLPWENGKELSAKIVEKEMKKEKQEEAPF</sequence>
<proteinExistence type="predicted"/>